<dbReference type="InterPro" id="IPR003423">
    <property type="entry name" value="OMP_efflux"/>
</dbReference>
<evidence type="ECO:0000256" key="7">
    <source>
        <dbReference type="ARBA" id="ARBA00023237"/>
    </source>
</evidence>
<keyword evidence="8" id="KW-0175">Coiled coil</keyword>
<evidence type="ECO:0000256" key="6">
    <source>
        <dbReference type="ARBA" id="ARBA00023136"/>
    </source>
</evidence>
<comment type="subcellular location">
    <subcellularLocation>
        <location evidence="1">Cell outer membrane</location>
    </subcellularLocation>
</comment>
<reference evidence="11" key="1">
    <citation type="submission" date="2019-06" db="EMBL/GenBank/DDBJ databases">
        <title>Sulfurimonas gotlandica sp. nov., a chemoautotrophic and psychrotolerant epsilonproteobacterium isolated from a pelagic redoxcline, and an emended description of the genus Sulfurimonas.</title>
        <authorList>
            <person name="Wang S."/>
            <person name="Jiang L."/>
            <person name="Shao Z."/>
        </authorList>
    </citation>
    <scope>NUCLEOTIDE SEQUENCE [LARGE SCALE GENOMIC DNA]</scope>
    <source>
        <strain evidence="11">1-1N</strain>
    </source>
</reference>
<dbReference type="SUPFAM" id="SSF56954">
    <property type="entry name" value="Outer membrane efflux proteins (OEP)"/>
    <property type="match status" value="1"/>
</dbReference>
<comment type="similarity">
    <text evidence="2">Belongs to the outer membrane factor (OMF) (TC 1.B.17) family.</text>
</comment>
<evidence type="ECO:0000256" key="2">
    <source>
        <dbReference type="ARBA" id="ARBA00007613"/>
    </source>
</evidence>
<keyword evidence="7" id="KW-0998">Cell outer membrane</keyword>
<dbReference type="Gene3D" id="1.20.1600.10">
    <property type="entry name" value="Outer membrane efflux proteins (OEP)"/>
    <property type="match status" value="2"/>
</dbReference>
<dbReference type="Proteomes" id="UP000326061">
    <property type="component" value="Chromosome"/>
</dbReference>
<keyword evidence="6" id="KW-0472">Membrane</keyword>
<protein>
    <submittedName>
        <fullName evidence="10">TolC family protein</fullName>
    </submittedName>
</protein>
<dbReference type="Pfam" id="PF02321">
    <property type="entry name" value="OEP"/>
    <property type="match status" value="2"/>
</dbReference>
<name>A0AAJ4A264_9BACT</name>
<accession>A0AAJ4A264</accession>
<dbReference type="InterPro" id="IPR051906">
    <property type="entry name" value="TolC-like"/>
</dbReference>
<feature type="signal peptide" evidence="9">
    <location>
        <begin position="1"/>
        <end position="21"/>
    </location>
</feature>
<evidence type="ECO:0000256" key="5">
    <source>
        <dbReference type="ARBA" id="ARBA00022692"/>
    </source>
</evidence>
<dbReference type="AlphaFoldDB" id="A0AAJ4A264"/>
<proteinExistence type="inferred from homology"/>
<organism evidence="10 11">
    <name type="scientific">Sulfurimonas xiamenensis</name>
    <dbReference type="NCBI Taxonomy" id="2590021"/>
    <lineage>
        <taxon>Bacteria</taxon>
        <taxon>Pseudomonadati</taxon>
        <taxon>Campylobacterota</taxon>
        <taxon>Epsilonproteobacteria</taxon>
        <taxon>Campylobacterales</taxon>
        <taxon>Sulfurimonadaceae</taxon>
        <taxon>Sulfurimonas</taxon>
    </lineage>
</organism>
<dbReference type="GO" id="GO:0015288">
    <property type="term" value="F:porin activity"/>
    <property type="evidence" value="ECO:0007669"/>
    <property type="project" value="TreeGrafter"/>
</dbReference>
<evidence type="ECO:0000256" key="9">
    <source>
        <dbReference type="SAM" id="SignalP"/>
    </source>
</evidence>
<feature type="coiled-coil region" evidence="8">
    <location>
        <begin position="101"/>
        <end position="128"/>
    </location>
</feature>
<evidence type="ECO:0000256" key="4">
    <source>
        <dbReference type="ARBA" id="ARBA00022452"/>
    </source>
</evidence>
<dbReference type="GO" id="GO:1990281">
    <property type="term" value="C:efflux pump complex"/>
    <property type="evidence" value="ECO:0007669"/>
    <property type="project" value="TreeGrafter"/>
</dbReference>
<feature type="chain" id="PRO_5042570682" evidence="9">
    <location>
        <begin position="22"/>
        <end position="403"/>
    </location>
</feature>
<keyword evidence="11" id="KW-1185">Reference proteome</keyword>
<evidence type="ECO:0000313" key="11">
    <source>
        <dbReference type="Proteomes" id="UP000326061"/>
    </source>
</evidence>
<keyword evidence="4" id="KW-1134">Transmembrane beta strand</keyword>
<evidence type="ECO:0000256" key="1">
    <source>
        <dbReference type="ARBA" id="ARBA00004442"/>
    </source>
</evidence>
<dbReference type="GO" id="GO:0015562">
    <property type="term" value="F:efflux transmembrane transporter activity"/>
    <property type="evidence" value="ECO:0007669"/>
    <property type="project" value="InterPro"/>
</dbReference>
<dbReference type="PANTHER" id="PTHR30026:SF20">
    <property type="entry name" value="OUTER MEMBRANE PROTEIN TOLC"/>
    <property type="match status" value="1"/>
</dbReference>
<dbReference type="RefSeq" id="WP_152298565.1">
    <property type="nucleotide sequence ID" value="NZ_CP041166.1"/>
</dbReference>
<keyword evidence="5" id="KW-0812">Transmembrane</keyword>
<keyword evidence="3" id="KW-0813">Transport</keyword>
<dbReference type="GO" id="GO:0009279">
    <property type="term" value="C:cell outer membrane"/>
    <property type="evidence" value="ECO:0007669"/>
    <property type="project" value="UniProtKB-SubCell"/>
</dbReference>
<evidence type="ECO:0000313" key="10">
    <source>
        <dbReference type="EMBL" id="QFR42494.1"/>
    </source>
</evidence>
<evidence type="ECO:0000256" key="8">
    <source>
        <dbReference type="SAM" id="Coils"/>
    </source>
</evidence>
<gene>
    <name evidence="10" type="ORF">FJR47_00600</name>
</gene>
<dbReference type="KEGG" id="suln:FJR47_00600"/>
<keyword evidence="9" id="KW-0732">Signal</keyword>
<dbReference type="PANTHER" id="PTHR30026">
    <property type="entry name" value="OUTER MEMBRANE PROTEIN TOLC"/>
    <property type="match status" value="1"/>
</dbReference>
<evidence type="ECO:0000256" key="3">
    <source>
        <dbReference type="ARBA" id="ARBA00022448"/>
    </source>
</evidence>
<sequence length="403" mass="45917">MKTKIKIYLIAIFFSLTIADAQDVELLSPQKQDILHQQQNKYEAENEKLRNNWIAPLNLGASYSYDKSANGNHSDTKKVSASINQDIFRSGGIIYQISYADAKKRADAIELKQEIANLNEELFSALLNYKKSRYELKQSGKKLDNYDIEIFIKRQLYDVGKADITELNNALMDKSGEQKTYASLEYEIAKERLEIAKLSDIDPDNFPLYSFDLVQEDAYLQNNFEVRYARAQSQTYEEQYNVTKSSYLPAVAVNADAGYLKYDPKELYEGYDGNFYTAGVSINIPLTYNASAAKEEAKALYLKQSADAADRARNAKASYAQSLELIESYRRYIDISLKNIVLYDELIETTKAGVDAGSKTGYDLQTLKNTKAIEEYTIKINEINIQLELAKLHFALNTNREIK</sequence>
<dbReference type="EMBL" id="CP041166">
    <property type="protein sequence ID" value="QFR42494.1"/>
    <property type="molecule type" value="Genomic_DNA"/>
</dbReference>